<organism evidence="1 2">
    <name type="scientific">Clunio marinus</name>
    <dbReference type="NCBI Taxonomy" id="568069"/>
    <lineage>
        <taxon>Eukaryota</taxon>
        <taxon>Metazoa</taxon>
        <taxon>Ecdysozoa</taxon>
        <taxon>Arthropoda</taxon>
        <taxon>Hexapoda</taxon>
        <taxon>Insecta</taxon>
        <taxon>Pterygota</taxon>
        <taxon>Neoptera</taxon>
        <taxon>Endopterygota</taxon>
        <taxon>Diptera</taxon>
        <taxon>Nematocera</taxon>
        <taxon>Chironomoidea</taxon>
        <taxon>Chironomidae</taxon>
        <taxon>Clunio</taxon>
    </lineage>
</organism>
<protein>
    <submittedName>
        <fullName evidence="1">CLUMA_CG012430, isoform A</fullName>
    </submittedName>
</protein>
<dbReference type="AlphaFoldDB" id="A0A1J1IJV8"/>
<evidence type="ECO:0000313" key="2">
    <source>
        <dbReference type="Proteomes" id="UP000183832"/>
    </source>
</evidence>
<keyword evidence="2" id="KW-1185">Reference proteome</keyword>
<gene>
    <name evidence="1" type="ORF">CLUMA_CG012430</name>
</gene>
<name>A0A1J1IJV8_9DIPT</name>
<dbReference type="Proteomes" id="UP000183832">
    <property type="component" value="Unassembled WGS sequence"/>
</dbReference>
<sequence>MSVVDVVELHLMKMSVVMSEVSVWVFGVETRSVLLREICVRFSISRLFIMTRPTELFFRFSRALLVWMPFEY</sequence>
<evidence type="ECO:0000313" key="1">
    <source>
        <dbReference type="EMBL" id="CRK98737.1"/>
    </source>
</evidence>
<proteinExistence type="predicted"/>
<reference evidence="1 2" key="1">
    <citation type="submission" date="2015-04" db="EMBL/GenBank/DDBJ databases">
        <authorList>
            <person name="Syromyatnikov M.Y."/>
            <person name="Popov V.N."/>
        </authorList>
    </citation>
    <scope>NUCLEOTIDE SEQUENCE [LARGE SCALE GENOMIC DNA]</scope>
</reference>
<accession>A0A1J1IJV8</accession>
<dbReference type="EMBL" id="CVRI01000048">
    <property type="protein sequence ID" value="CRK98737.1"/>
    <property type="molecule type" value="Genomic_DNA"/>
</dbReference>